<gene>
    <name evidence="7" type="ORF">GHI93_00875</name>
</gene>
<sequence>MKTPFVTKTQLEEITKTYPTPFHIYDEKGIREKARALYQAFSWNKGFKEFFAVKATPTPAILKILHEENCGVDCASGVELLLSQKCGFSKNEIMFSSNDTPKEEFLAAQKLGATINLDAYDHIAFLSALTKTDGFEFPKTMSLRYNPGGVFSMGTQIMDHPEASKFGMTKDQVVEGIKALKKLGVETFGLHSFLASNTVTNDYYPELARQLFEFALEIRDLVGVEIDFINLSGGIGVNYRPEEKPNDIAVIGEGVHRVFDETLAANGMPNVKIYTELGRFMLAPHGLLATRVLHKKKTYRTYIGVDASAVNLMRPAFYDAYHHITVLGKEKSTSTETVDVTGSLCENNDKFAKQRTLPTIEPGDLLVIHDTGAHGFSMGYQYNAKLRSAELLLQENGEAKLIRRAETPEDYFATLYGFDFE</sequence>
<protein>
    <submittedName>
        <fullName evidence="7">Diaminopimelate decarboxylase</fullName>
    </submittedName>
</protein>
<proteinExistence type="predicted"/>
<feature type="modified residue" description="N6-(pyridoxal phosphate)lysine" evidence="5">
    <location>
        <position position="54"/>
    </location>
</feature>
<dbReference type="SUPFAM" id="SSF51419">
    <property type="entry name" value="PLP-binding barrel"/>
    <property type="match status" value="1"/>
</dbReference>
<dbReference type="InterPro" id="IPR002986">
    <property type="entry name" value="DAP_deCOOHase_LysA"/>
</dbReference>
<dbReference type="Gene3D" id="2.40.37.10">
    <property type="entry name" value="Lyase, Ornithine Decarboxylase, Chain A, domain 1"/>
    <property type="match status" value="1"/>
</dbReference>
<keyword evidence="4" id="KW-0456">Lyase</keyword>
<dbReference type="InterPro" id="IPR029066">
    <property type="entry name" value="PLP-binding_barrel"/>
</dbReference>
<comment type="caution">
    <text evidence="7">The sequence shown here is derived from an EMBL/GenBank/DDBJ whole genome shotgun (WGS) entry which is preliminary data.</text>
</comment>
<reference evidence="7 8" key="1">
    <citation type="submission" date="2019-10" db="EMBL/GenBank/DDBJ databases">
        <authorList>
            <person name="Dong K."/>
        </authorList>
    </citation>
    <scope>NUCLEOTIDE SEQUENCE [LARGE SCALE GENOMIC DNA]</scope>
    <source>
        <strain evidence="7 8">DSM 28960</strain>
    </source>
</reference>
<dbReference type="RefSeq" id="WP_153494726.1">
    <property type="nucleotide sequence ID" value="NZ_CBCRWP010000008.1"/>
</dbReference>
<dbReference type="Pfam" id="PF02784">
    <property type="entry name" value="Orn_Arg_deC_N"/>
    <property type="match status" value="1"/>
</dbReference>
<evidence type="ECO:0000259" key="6">
    <source>
        <dbReference type="Pfam" id="PF02784"/>
    </source>
</evidence>
<evidence type="ECO:0000256" key="4">
    <source>
        <dbReference type="ARBA" id="ARBA00023239"/>
    </source>
</evidence>
<dbReference type="PANTHER" id="PTHR43727">
    <property type="entry name" value="DIAMINOPIMELATE DECARBOXYLASE"/>
    <property type="match status" value="1"/>
</dbReference>
<dbReference type="CDD" id="cd06828">
    <property type="entry name" value="PLPDE_III_DapDC"/>
    <property type="match status" value="1"/>
</dbReference>
<dbReference type="AlphaFoldDB" id="A0A7X1Z6J4"/>
<keyword evidence="8" id="KW-1185">Reference proteome</keyword>
<accession>A0A7X1Z6J4</accession>
<dbReference type="FunFam" id="3.20.20.10:FF:000003">
    <property type="entry name" value="Diaminopimelate decarboxylase"/>
    <property type="match status" value="1"/>
</dbReference>
<dbReference type="Gene3D" id="3.20.20.10">
    <property type="entry name" value="Alanine racemase"/>
    <property type="match status" value="1"/>
</dbReference>
<dbReference type="InterPro" id="IPR000183">
    <property type="entry name" value="Orn/DAP/Arg_de-COase"/>
</dbReference>
<feature type="domain" description="Orn/DAP/Arg decarboxylase 2 N-terminal" evidence="6">
    <location>
        <begin position="30"/>
        <end position="282"/>
    </location>
</feature>
<feature type="active site" description="Proton donor" evidence="5">
    <location>
        <position position="345"/>
    </location>
</feature>
<dbReference type="SUPFAM" id="SSF50621">
    <property type="entry name" value="Alanine racemase C-terminal domain-like"/>
    <property type="match status" value="1"/>
</dbReference>
<comment type="cofactor">
    <cofactor evidence="1 5">
        <name>pyridoxal 5'-phosphate</name>
        <dbReference type="ChEBI" id="CHEBI:597326"/>
    </cofactor>
</comment>
<dbReference type="PRINTS" id="PR01181">
    <property type="entry name" value="DAPDCRBXLASE"/>
</dbReference>
<evidence type="ECO:0000256" key="2">
    <source>
        <dbReference type="ARBA" id="ARBA00022793"/>
    </source>
</evidence>
<dbReference type="InterPro" id="IPR009006">
    <property type="entry name" value="Ala_racemase/Decarboxylase_C"/>
</dbReference>
<keyword evidence="2" id="KW-0210">Decarboxylase</keyword>
<dbReference type="GO" id="GO:0009089">
    <property type="term" value="P:lysine biosynthetic process via diaminopimelate"/>
    <property type="evidence" value="ECO:0007669"/>
    <property type="project" value="InterPro"/>
</dbReference>
<evidence type="ECO:0000256" key="5">
    <source>
        <dbReference type="PIRSR" id="PIRSR600183-50"/>
    </source>
</evidence>
<evidence type="ECO:0000256" key="1">
    <source>
        <dbReference type="ARBA" id="ARBA00001933"/>
    </source>
</evidence>
<organism evidence="7 8">
    <name type="scientific">Lactococcus hircilactis</name>
    <dbReference type="NCBI Taxonomy" id="1494462"/>
    <lineage>
        <taxon>Bacteria</taxon>
        <taxon>Bacillati</taxon>
        <taxon>Bacillota</taxon>
        <taxon>Bacilli</taxon>
        <taxon>Lactobacillales</taxon>
        <taxon>Streptococcaceae</taxon>
        <taxon>Lactococcus</taxon>
    </lineage>
</organism>
<evidence type="ECO:0000256" key="3">
    <source>
        <dbReference type="ARBA" id="ARBA00022898"/>
    </source>
</evidence>
<dbReference type="Proteomes" id="UP000439550">
    <property type="component" value="Unassembled WGS sequence"/>
</dbReference>
<dbReference type="OrthoDB" id="9802241at2"/>
<dbReference type="PRINTS" id="PR01179">
    <property type="entry name" value="ODADCRBXLASE"/>
</dbReference>
<keyword evidence="3 5" id="KW-0663">Pyridoxal phosphate</keyword>
<dbReference type="EMBL" id="WITJ01000001">
    <property type="protein sequence ID" value="MQW38504.1"/>
    <property type="molecule type" value="Genomic_DNA"/>
</dbReference>
<name>A0A7X1Z6J4_9LACT</name>
<evidence type="ECO:0000313" key="7">
    <source>
        <dbReference type="EMBL" id="MQW38504.1"/>
    </source>
</evidence>
<dbReference type="GO" id="GO:0008836">
    <property type="term" value="F:diaminopimelate decarboxylase activity"/>
    <property type="evidence" value="ECO:0007669"/>
    <property type="project" value="InterPro"/>
</dbReference>
<evidence type="ECO:0000313" key="8">
    <source>
        <dbReference type="Proteomes" id="UP000439550"/>
    </source>
</evidence>
<dbReference type="InterPro" id="IPR022644">
    <property type="entry name" value="De-COase2_N"/>
</dbReference>
<dbReference type="PANTHER" id="PTHR43727:SF2">
    <property type="entry name" value="GROUP IV DECARBOXYLASE"/>
    <property type="match status" value="1"/>
</dbReference>